<gene>
    <name evidence="1" type="ORF">IEN85_13280</name>
</gene>
<protein>
    <submittedName>
        <fullName evidence="1">Tetratricopeptide repeat protein</fullName>
    </submittedName>
</protein>
<organism evidence="1 2">
    <name type="scientific">Pelagicoccus enzymogenes</name>
    <dbReference type="NCBI Taxonomy" id="2773457"/>
    <lineage>
        <taxon>Bacteria</taxon>
        <taxon>Pseudomonadati</taxon>
        <taxon>Verrucomicrobiota</taxon>
        <taxon>Opitutia</taxon>
        <taxon>Puniceicoccales</taxon>
        <taxon>Pelagicoccaceae</taxon>
        <taxon>Pelagicoccus</taxon>
    </lineage>
</organism>
<dbReference type="InterPro" id="IPR011990">
    <property type="entry name" value="TPR-like_helical_dom_sf"/>
</dbReference>
<comment type="caution">
    <text evidence="1">The sequence shown here is derived from an EMBL/GenBank/DDBJ whole genome shotgun (WGS) entry which is preliminary data.</text>
</comment>
<proteinExistence type="predicted"/>
<evidence type="ECO:0000313" key="1">
    <source>
        <dbReference type="EMBL" id="MBD5780467.1"/>
    </source>
</evidence>
<sequence>MPEVSLKELDARVRKQFSNARTAVERGNFEYCVEICSSLLLENPGCLEIRELLRQAQQSVFTKRGRGWLQRFVCKLEAGLVVMYGKPYLKKDAALAMAYGERALTRDPLHEGALSLVAAGAESLGFYETAVFCLKKIYERETKDLALMQRYCEALIKVGETNQAVAIAEQLKRMKPDSSIIQELVKSASVAHSINKGKWAEEEQDFRSKLKDEELSDALEQQNRIIQDAQGARVRARELIDEIHEDPQNLDLYKQIVKAYLYADDYREALAWLDKAALLPQSESDIALKHLRSEIMIKATELELSKLHSESGPAPVERIEKLEAELEVLKLEESRKMVEQFPNDYAQRLNFGELLLAAGKVDEAIKEFQVAQRGTSLKQRSCVMLGRSFSKKRLYDLALEQFDKAIADSHGMDNFKKDVLYSSAQCCESLGKREEAIRRYKLIYANDISFRDVARKIDGFYSEPS</sequence>
<dbReference type="RefSeq" id="WP_191617568.1">
    <property type="nucleotide sequence ID" value="NZ_JACYFG010000036.1"/>
</dbReference>
<accession>A0A927F8K8</accession>
<reference evidence="1" key="1">
    <citation type="submission" date="2020-09" db="EMBL/GenBank/DDBJ databases">
        <title>Pelagicoccus enzymogenes sp. nov. with an EPS production, isolated from marine sediment.</title>
        <authorList>
            <person name="Feng X."/>
        </authorList>
    </citation>
    <scope>NUCLEOTIDE SEQUENCE</scope>
    <source>
        <strain evidence="1">NFK12</strain>
    </source>
</reference>
<evidence type="ECO:0000313" key="2">
    <source>
        <dbReference type="Proteomes" id="UP000622317"/>
    </source>
</evidence>
<name>A0A927F8K8_9BACT</name>
<dbReference type="EMBL" id="JACYFG010000036">
    <property type="protein sequence ID" value="MBD5780467.1"/>
    <property type="molecule type" value="Genomic_DNA"/>
</dbReference>
<dbReference type="Proteomes" id="UP000622317">
    <property type="component" value="Unassembled WGS sequence"/>
</dbReference>
<dbReference type="AlphaFoldDB" id="A0A927F8K8"/>
<keyword evidence="2" id="KW-1185">Reference proteome</keyword>
<dbReference type="Gene3D" id="1.25.40.10">
    <property type="entry name" value="Tetratricopeptide repeat domain"/>
    <property type="match status" value="2"/>
</dbReference>
<dbReference type="SUPFAM" id="SSF48452">
    <property type="entry name" value="TPR-like"/>
    <property type="match status" value="2"/>
</dbReference>